<dbReference type="OrthoDB" id="6502088at2759"/>
<evidence type="ECO:0000313" key="14">
    <source>
        <dbReference type="Proteomes" id="UP000322000"/>
    </source>
</evidence>
<dbReference type="Gene3D" id="2.60.470.10">
    <property type="entry name" value="Acid-sensing ion channels like domains"/>
    <property type="match status" value="1"/>
</dbReference>
<dbReference type="Proteomes" id="UP000322000">
    <property type="component" value="Chromosome 7"/>
</dbReference>
<feature type="transmembrane region" description="Helical" evidence="13">
    <location>
        <begin position="64"/>
        <end position="82"/>
    </location>
</feature>
<dbReference type="GeneID" id="113495563"/>
<reference evidence="15 16" key="1">
    <citation type="submission" date="2025-04" db="UniProtKB">
        <authorList>
            <consortium name="RefSeq"/>
        </authorList>
    </citation>
    <scope>IDENTIFICATION</scope>
</reference>
<dbReference type="InterPro" id="IPR001873">
    <property type="entry name" value="ENaC"/>
</dbReference>
<gene>
    <name evidence="15 16" type="primary">LOC113495563</name>
</gene>
<dbReference type="PRINTS" id="PR01078">
    <property type="entry name" value="AMINACHANNEL"/>
</dbReference>
<comment type="subcellular location">
    <subcellularLocation>
        <location evidence="1">Membrane</location>
        <topology evidence="1">Multi-pass membrane protein</topology>
    </subcellularLocation>
</comment>
<proteinExistence type="inferred from homology"/>
<dbReference type="AlphaFoldDB" id="A0A7E5VP65"/>
<dbReference type="RefSeq" id="XP_026730128.1">
    <property type="nucleotide sequence ID" value="XM_026874327.1"/>
</dbReference>
<keyword evidence="10 12" id="KW-0739">Sodium transport</keyword>
<evidence type="ECO:0000256" key="9">
    <source>
        <dbReference type="ARBA" id="ARBA00023136"/>
    </source>
</evidence>
<evidence type="ECO:0000256" key="11">
    <source>
        <dbReference type="ARBA" id="ARBA00023303"/>
    </source>
</evidence>
<evidence type="ECO:0000313" key="16">
    <source>
        <dbReference type="RefSeq" id="XP_026730128.1"/>
    </source>
</evidence>
<keyword evidence="6 13" id="KW-1133">Transmembrane helix</keyword>
<evidence type="ECO:0000256" key="2">
    <source>
        <dbReference type="ARBA" id="ARBA00007193"/>
    </source>
</evidence>
<dbReference type="PANTHER" id="PTHR11690:SF237">
    <property type="entry name" value="PICKPOCKET 16-RELATED"/>
    <property type="match status" value="1"/>
</dbReference>
<dbReference type="KEGG" id="tnl:113495563"/>
<feature type="transmembrane region" description="Helical" evidence="13">
    <location>
        <begin position="475"/>
        <end position="501"/>
    </location>
</feature>
<evidence type="ECO:0000256" key="6">
    <source>
        <dbReference type="ARBA" id="ARBA00022989"/>
    </source>
</evidence>
<keyword evidence="5 12" id="KW-0812">Transmembrane</keyword>
<evidence type="ECO:0000256" key="8">
    <source>
        <dbReference type="ARBA" id="ARBA00023065"/>
    </source>
</evidence>
<keyword evidence="8 12" id="KW-0406">Ion transport</keyword>
<dbReference type="GO" id="GO:0015280">
    <property type="term" value="F:ligand-gated sodium channel activity"/>
    <property type="evidence" value="ECO:0007669"/>
    <property type="project" value="TreeGrafter"/>
</dbReference>
<keyword evidence="14" id="KW-1185">Reference proteome</keyword>
<keyword evidence="3 12" id="KW-0813">Transport</keyword>
<dbReference type="Pfam" id="PF00858">
    <property type="entry name" value="ASC"/>
    <property type="match status" value="1"/>
</dbReference>
<protein>
    <submittedName>
        <fullName evidence="15 16">Sodium channel protein Nach-like isoform X1</fullName>
    </submittedName>
</protein>
<dbReference type="PANTHER" id="PTHR11690">
    <property type="entry name" value="AMILORIDE-SENSITIVE SODIUM CHANNEL-RELATED"/>
    <property type="match status" value="1"/>
</dbReference>
<keyword evidence="7" id="KW-0915">Sodium</keyword>
<evidence type="ECO:0000256" key="10">
    <source>
        <dbReference type="ARBA" id="ARBA00023201"/>
    </source>
</evidence>
<name>A0A7E5VP65_TRINI</name>
<accession>A0A7E5VP65</accession>
<dbReference type="RefSeq" id="XP_026730127.1">
    <property type="nucleotide sequence ID" value="XM_026874326.1"/>
</dbReference>
<evidence type="ECO:0000256" key="7">
    <source>
        <dbReference type="ARBA" id="ARBA00023053"/>
    </source>
</evidence>
<keyword evidence="11 12" id="KW-0407">Ion channel</keyword>
<evidence type="ECO:0000256" key="1">
    <source>
        <dbReference type="ARBA" id="ARBA00004141"/>
    </source>
</evidence>
<evidence type="ECO:0000313" key="15">
    <source>
        <dbReference type="RefSeq" id="XP_026730127.1"/>
    </source>
</evidence>
<evidence type="ECO:0000256" key="3">
    <source>
        <dbReference type="ARBA" id="ARBA00022448"/>
    </source>
</evidence>
<dbReference type="GO" id="GO:0005886">
    <property type="term" value="C:plasma membrane"/>
    <property type="evidence" value="ECO:0007669"/>
    <property type="project" value="TreeGrafter"/>
</dbReference>
<evidence type="ECO:0000256" key="13">
    <source>
        <dbReference type="SAM" id="Phobius"/>
    </source>
</evidence>
<sequence length="562" mass="64635">MVQLTVKSSSSENAKGFVYSDQLDKDRESKKRFCLNKFEEFCKRTDLHGYKYIVMEDYNIVERFGWAVAVFLSIGFAAYFVVTAYRWYAKNPIVTVIESTQGAIWDVPFPAVTVCDLNIVSKRAARQLADNLTLPENVTADFIYGTFRLVPLLYSTFFAEPEEKEHLKTLQNVLDDNNITIEALVLKLSPAATCNNLIQRCMWKNAIYRCEDIFKPIFTLLSLCCTFNYFAVEDHSTAMTSEGLPSMSPRRVAACGYQTALTALLYTDPEDYYSATVASQGALVIIDNAYNIPDLDSPVRMVNPATEVLIALSPERTYTTAGIKAVTPEQRQCYYYDEIQISRFRQYSFHNCMAYQKIEIVKKGCGCIPVSYPKEEGFRTCNFRDLECVDSIFSSEEVARNLSRYGHVIQCLPECEHYDYPLEVALGRLAENIYVNGLPFFVDVNLQNRSLLNVFFNDLVSTRYRRDVYLNWQNILAAFGGLLSLMLGFTLISGFDLILFFTVRIAYDCFQTMAPRKKTPKKIHVKEFHKKDSWMEQTLYPREHKENSFEKTKSGSYEYLKY</sequence>
<organism evidence="14 16">
    <name type="scientific">Trichoplusia ni</name>
    <name type="common">Cabbage looper</name>
    <dbReference type="NCBI Taxonomy" id="7111"/>
    <lineage>
        <taxon>Eukaryota</taxon>
        <taxon>Metazoa</taxon>
        <taxon>Ecdysozoa</taxon>
        <taxon>Arthropoda</taxon>
        <taxon>Hexapoda</taxon>
        <taxon>Insecta</taxon>
        <taxon>Pterygota</taxon>
        <taxon>Neoptera</taxon>
        <taxon>Endopterygota</taxon>
        <taxon>Lepidoptera</taxon>
        <taxon>Glossata</taxon>
        <taxon>Ditrysia</taxon>
        <taxon>Noctuoidea</taxon>
        <taxon>Noctuidae</taxon>
        <taxon>Plusiinae</taxon>
        <taxon>Trichoplusia</taxon>
    </lineage>
</organism>
<evidence type="ECO:0000256" key="5">
    <source>
        <dbReference type="ARBA" id="ARBA00022692"/>
    </source>
</evidence>
<keyword evidence="9 13" id="KW-0472">Membrane</keyword>
<comment type="similarity">
    <text evidence="2 12">Belongs to the amiloride-sensitive sodium channel (TC 1.A.6) family.</text>
</comment>
<evidence type="ECO:0000256" key="12">
    <source>
        <dbReference type="RuleBase" id="RU000679"/>
    </source>
</evidence>
<keyword evidence="4 12" id="KW-0894">Sodium channel</keyword>
<evidence type="ECO:0000256" key="4">
    <source>
        <dbReference type="ARBA" id="ARBA00022461"/>
    </source>
</evidence>